<name>A0A0M0LR07_9EUKA</name>
<sequence>VLETRGKWGGLILLGSAPTNVATTTEIEGVTNRTYGGSNPTDSSGSLQYVRVWHGGAVVGANNEINGITFGGVGDRTVVDHCEVAFNLDDGFEFFGGTVNVKYLSVLFAGDDAFDTDDGYVGKGQFLFAMLGAVGNHGCEMDSRYGSTPRSHPAFYGMTLVGAGALSTRPANAMMRLREGTGGKFGNLILANVATHPGIRIDTCSNIG</sequence>
<dbReference type="AlphaFoldDB" id="A0A0M0LR07"/>
<keyword evidence="2" id="KW-1185">Reference proteome</keyword>
<reference evidence="2" key="1">
    <citation type="journal article" date="2015" name="PLoS Genet.">
        <title>Genome Sequence and Transcriptome Analyses of Chrysochromulina tobin: Metabolic Tools for Enhanced Algal Fitness in the Prominent Order Prymnesiales (Haptophyceae).</title>
        <authorList>
            <person name="Hovde B.T."/>
            <person name="Deodato C.R."/>
            <person name="Hunsperger H.M."/>
            <person name="Ryken S.A."/>
            <person name="Yost W."/>
            <person name="Jha R.K."/>
            <person name="Patterson J."/>
            <person name="Monnat R.J. Jr."/>
            <person name="Barlow S.B."/>
            <person name="Starkenburg S.R."/>
            <person name="Cattolico R.A."/>
        </authorList>
    </citation>
    <scope>NUCLEOTIDE SEQUENCE</scope>
    <source>
        <strain evidence="2">CCMP291</strain>
    </source>
</reference>
<gene>
    <name evidence="1" type="ORF">Ctob_016658</name>
</gene>
<proteinExistence type="predicted"/>
<dbReference type="Proteomes" id="UP000037460">
    <property type="component" value="Unassembled WGS sequence"/>
</dbReference>
<dbReference type="EMBL" id="JWZX01000276">
    <property type="protein sequence ID" value="KOO53342.1"/>
    <property type="molecule type" value="Genomic_DNA"/>
</dbReference>
<dbReference type="PANTHER" id="PTHR41339">
    <property type="entry name" value="LIPL48"/>
    <property type="match status" value="1"/>
</dbReference>
<dbReference type="OrthoDB" id="428748at2759"/>
<feature type="non-terminal residue" evidence="1">
    <location>
        <position position="208"/>
    </location>
</feature>
<keyword evidence="1" id="KW-0449">Lipoprotein</keyword>
<dbReference type="PANTHER" id="PTHR41339:SF1">
    <property type="entry name" value="SECRETED PROTEIN"/>
    <property type="match status" value="1"/>
</dbReference>
<organism evidence="1 2">
    <name type="scientific">Chrysochromulina tobinii</name>
    <dbReference type="NCBI Taxonomy" id="1460289"/>
    <lineage>
        <taxon>Eukaryota</taxon>
        <taxon>Haptista</taxon>
        <taxon>Haptophyta</taxon>
        <taxon>Prymnesiophyceae</taxon>
        <taxon>Prymnesiales</taxon>
        <taxon>Chrysochromulinaceae</taxon>
        <taxon>Chrysochromulina</taxon>
    </lineage>
</organism>
<evidence type="ECO:0000313" key="2">
    <source>
        <dbReference type="Proteomes" id="UP000037460"/>
    </source>
</evidence>
<comment type="caution">
    <text evidence="1">The sequence shown here is derived from an EMBL/GenBank/DDBJ whole genome shotgun (WGS) entry which is preliminary data.</text>
</comment>
<evidence type="ECO:0000313" key="1">
    <source>
        <dbReference type="EMBL" id="KOO53342.1"/>
    </source>
</evidence>
<protein>
    <submittedName>
        <fullName evidence="1">Outer membrane lipoprotein</fullName>
    </submittedName>
</protein>
<feature type="non-terminal residue" evidence="1">
    <location>
        <position position="1"/>
    </location>
</feature>
<accession>A0A0M0LR07</accession>